<gene>
    <name evidence="1" type="ORF">FMOSSE_LOCUS8623</name>
</gene>
<evidence type="ECO:0000313" key="1">
    <source>
        <dbReference type="EMBL" id="CAG8594623.1"/>
    </source>
</evidence>
<reference evidence="1" key="1">
    <citation type="submission" date="2021-06" db="EMBL/GenBank/DDBJ databases">
        <authorList>
            <person name="Kallberg Y."/>
            <person name="Tangrot J."/>
            <person name="Rosling A."/>
        </authorList>
    </citation>
    <scope>NUCLEOTIDE SEQUENCE</scope>
    <source>
        <strain evidence="1">87-6 pot B 2015</strain>
    </source>
</reference>
<comment type="caution">
    <text evidence="1">The sequence shown here is derived from an EMBL/GenBank/DDBJ whole genome shotgun (WGS) entry which is preliminary data.</text>
</comment>
<sequence length="216" mass="25017">MSPIQLFVFTKVSRSVYSTKANEEEQESIDLSETEAHAREIDNQLEREHPLCQTYPLTNIELLYVFVDDSNILVEGKYVVAVLENLDNRIQCMVFEKEVGVALAHAIDEVIFTKNPGILAIISEDDSYYPIVTTAIKRNWIVETWFWNSRMSDKLKNKTIFTPLDYYYKSFAYGFGPDITMNNRILEVTGHTFRRWENKEMMDVFIPLNVFGCGTG</sequence>
<dbReference type="Proteomes" id="UP000789375">
    <property type="component" value="Unassembled WGS sequence"/>
</dbReference>
<protein>
    <submittedName>
        <fullName evidence="1">4579_t:CDS:1</fullName>
    </submittedName>
</protein>
<dbReference type="AlphaFoldDB" id="A0A9N9CBN0"/>
<keyword evidence="2" id="KW-1185">Reference proteome</keyword>
<dbReference type="EMBL" id="CAJVPP010002277">
    <property type="protein sequence ID" value="CAG8594623.1"/>
    <property type="molecule type" value="Genomic_DNA"/>
</dbReference>
<proteinExistence type="predicted"/>
<evidence type="ECO:0000313" key="2">
    <source>
        <dbReference type="Proteomes" id="UP000789375"/>
    </source>
</evidence>
<organism evidence="1 2">
    <name type="scientific">Funneliformis mosseae</name>
    <name type="common">Endomycorrhizal fungus</name>
    <name type="synonym">Glomus mosseae</name>
    <dbReference type="NCBI Taxonomy" id="27381"/>
    <lineage>
        <taxon>Eukaryota</taxon>
        <taxon>Fungi</taxon>
        <taxon>Fungi incertae sedis</taxon>
        <taxon>Mucoromycota</taxon>
        <taxon>Glomeromycotina</taxon>
        <taxon>Glomeromycetes</taxon>
        <taxon>Glomerales</taxon>
        <taxon>Glomeraceae</taxon>
        <taxon>Funneliformis</taxon>
    </lineage>
</organism>
<accession>A0A9N9CBN0</accession>
<name>A0A9N9CBN0_FUNMO</name>